<comment type="caution">
    <text evidence="10">The sequence shown here is derived from an EMBL/GenBank/DDBJ whole genome shotgun (WGS) entry which is preliminary data.</text>
</comment>
<feature type="region of interest" description="Disordered" evidence="7">
    <location>
        <begin position="218"/>
        <end position="280"/>
    </location>
</feature>
<evidence type="ECO:0000313" key="11">
    <source>
        <dbReference type="Proteomes" id="UP000813420"/>
    </source>
</evidence>
<dbReference type="PROSITE" id="PS51935">
    <property type="entry name" value="NLPC_P60"/>
    <property type="match status" value="1"/>
</dbReference>
<dbReference type="PANTHER" id="PTHR47053:SF1">
    <property type="entry name" value="MUREIN DD-ENDOPEPTIDASE MEPH-RELATED"/>
    <property type="match status" value="1"/>
</dbReference>
<reference evidence="10" key="2">
    <citation type="submission" date="2021-09" db="EMBL/GenBank/DDBJ databases">
        <authorList>
            <person name="Gilroy R."/>
        </authorList>
    </citation>
    <scope>NUCLEOTIDE SEQUENCE</scope>
    <source>
        <strain evidence="10">USAMLcec4-12693</strain>
    </source>
</reference>
<evidence type="ECO:0000256" key="8">
    <source>
        <dbReference type="SAM" id="SignalP"/>
    </source>
</evidence>
<evidence type="ECO:0000256" key="4">
    <source>
        <dbReference type="ARBA" id="ARBA00022801"/>
    </source>
</evidence>
<evidence type="ECO:0000256" key="2">
    <source>
        <dbReference type="ARBA" id="ARBA00022670"/>
    </source>
</evidence>
<dbReference type="SUPFAM" id="SSF54001">
    <property type="entry name" value="Cysteine proteinases"/>
    <property type="match status" value="1"/>
</dbReference>
<feature type="compositionally biased region" description="Gly residues" evidence="7">
    <location>
        <begin position="246"/>
        <end position="272"/>
    </location>
</feature>
<evidence type="ECO:0000259" key="9">
    <source>
        <dbReference type="PROSITE" id="PS51935"/>
    </source>
</evidence>
<dbReference type="Gene3D" id="3.90.1720.10">
    <property type="entry name" value="endopeptidase domain like (from Nostoc punctiforme)"/>
    <property type="match status" value="1"/>
</dbReference>
<feature type="region of interest" description="Disordered" evidence="7">
    <location>
        <begin position="157"/>
        <end position="176"/>
    </location>
</feature>
<dbReference type="InterPro" id="IPR057309">
    <property type="entry name" value="PcsB_CC"/>
</dbReference>
<proteinExistence type="inferred from homology"/>
<organism evidence="10 11">
    <name type="scientific">Merdimonas faecis</name>
    <dbReference type="NCBI Taxonomy" id="1653435"/>
    <lineage>
        <taxon>Bacteria</taxon>
        <taxon>Bacillati</taxon>
        <taxon>Bacillota</taxon>
        <taxon>Clostridia</taxon>
        <taxon>Lachnospirales</taxon>
        <taxon>Lachnospiraceae</taxon>
        <taxon>Merdimonas</taxon>
    </lineage>
</organism>
<feature type="signal peptide" evidence="8">
    <location>
        <begin position="1"/>
        <end position="25"/>
    </location>
</feature>
<dbReference type="AlphaFoldDB" id="A0A9D2VZ55"/>
<keyword evidence="6" id="KW-0175">Coiled coil</keyword>
<feature type="coiled-coil region" evidence="6">
    <location>
        <begin position="25"/>
        <end position="94"/>
    </location>
</feature>
<accession>A0A9D2VZ55</accession>
<keyword evidence="5" id="KW-0788">Thiol protease</keyword>
<sequence length="397" mass="42429">MKKRLVNALITVLVMSVFFATPVMAVPESDNVAELEEQKNEMENQAASVQQQLVGLLLQYDALQQDIENQKERVSQAQTELQTAEQKEKDQYEAMKKRIKYIYEAGDSSFLETLISAESFSDLVNKAEYIQNVHSYDREQLKEYVKVKEEVKERKAELEAGQADMEQMSADMGRQQTELQGTLDSMKSQIADFDTQLEAARAEASAQLTQLTEATENMVASAEGQDSSGGQASGGGNNGGTSQPSGGNGGGGGTSKPSTGGGGNNKPSGGGITSTPGNASLGQQIASRACQYVGNPYKYGGTSLTNGADCSGFVMSVHALFGISTPRDSWGQLAGGKAVNYSDMLPGDVIVYSNHVAIYIGGNQIVHASNSAPYPAGGIKISSPPNYRTVLGVRRYW</sequence>
<dbReference type="GO" id="GO:0006508">
    <property type="term" value="P:proteolysis"/>
    <property type="evidence" value="ECO:0007669"/>
    <property type="project" value="UniProtKB-KW"/>
</dbReference>
<dbReference type="PANTHER" id="PTHR47053">
    <property type="entry name" value="MUREIN DD-ENDOPEPTIDASE MEPH-RELATED"/>
    <property type="match status" value="1"/>
</dbReference>
<dbReference type="Pfam" id="PF00877">
    <property type="entry name" value="NLPC_P60"/>
    <property type="match status" value="1"/>
</dbReference>
<feature type="chain" id="PRO_5038845915" evidence="8">
    <location>
        <begin position="26"/>
        <end position="397"/>
    </location>
</feature>
<dbReference type="Proteomes" id="UP000813420">
    <property type="component" value="Unassembled WGS sequence"/>
</dbReference>
<comment type="similarity">
    <text evidence="1">Belongs to the peptidase C40 family.</text>
</comment>
<dbReference type="InterPro" id="IPR038765">
    <property type="entry name" value="Papain-like_cys_pep_sf"/>
</dbReference>
<evidence type="ECO:0000256" key="6">
    <source>
        <dbReference type="SAM" id="Coils"/>
    </source>
</evidence>
<dbReference type="GO" id="GO:0008234">
    <property type="term" value="F:cysteine-type peptidase activity"/>
    <property type="evidence" value="ECO:0007669"/>
    <property type="project" value="UniProtKB-KW"/>
</dbReference>
<keyword evidence="4" id="KW-0378">Hydrolase</keyword>
<evidence type="ECO:0000256" key="1">
    <source>
        <dbReference type="ARBA" id="ARBA00007074"/>
    </source>
</evidence>
<reference evidence="10" key="1">
    <citation type="journal article" date="2021" name="PeerJ">
        <title>Extensive microbial diversity within the chicken gut microbiome revealed by metagenomics and culture.</title>
        <authorList>
            <person name="Gilroy R."/>
            <person name="Ravi A."/>
            <person name="Getino M."/>
            <person name="Pursley I."/>
            <person name="Horton D.L."/>
            <person name="Alikhan N.F."/>
            <person name="Baker D."/>
            <person name="Gharbi K."/>
            <person name="Hall N."/>
            <person name="Watson M."/>
            <person name="Adriaenssens E.M."/>
            <person name="Foster-Nyarko E."/>
            <person name="Jarju S."/>
            <person name="Secka A."/>
            <person name="Antonio M."/>
            <person name="Oren A."/>
            <person name="Chaudhuri R.R."/>
            <person name="La Ragione R."/>
            <person name="Hildebrand F."/>
            <person name="Pallen M.J."/>
        </authorList>
    </citation>
    <scope>NUCLEOTIDE SEQUENCE</scope>
    <source>
        <strain evidence="10">USAMLcec4-12693</strain>
    </source>
</reference>
<name>A0A9D2VZ55_9FIRM</name>
<keyword evidence="2" id="KW-0645">Protease</keyword>
<evidence type="ECO:0000256" key="5">
    <source>
        <dbReference type="ARBA" id="ARBA00022807"/>
    </source>
</evidence>
<evidence type="ECO:0000256" key="7">
    <source>
        <dbReference type="SAM" id="MobiDB-lite"/>
    </source>
</evidence>
<dbReference type="Pfam" id="PF24568">
    <property type="entry name" value="CC_PcsB"/>
    <property type="match status" value="1"/>
</dbReference>
<dbReference type="InterPro" id="IPR000064">
    <property type="entry name" value="NLP_P60_dom"/>
</dbReference>
<feature type="domain" description="NlpC/P60" evidence="9">
    <location>
        <begin position="279"/>
        <end position="397"/>
    </location>
</feature>
<gene>
    <name evidence="10" type="ORF">K8V39_08110</name>
</gene>
<evidence type="ECO:0000256" key="3">
    <source>
        <dbReference type="ARBA" id="ARBA00022729"/>
    </source>
</evidence>
<keyword evidence="3 8" id="KW-0732">Signal</keyword>
<dbReference type="InterPro" id="IPR051202">
    <property type="entry name" value="Peptidase_C40"/>
</dbReference>
<evidence type="ECO:0000313" key="10">
    <source>
        <dbReference type="EMBL" id="HJH50211.1"/>
    </source>
</evidence>
<protein>
    <submittedName>
        <fullName evidence="10">NlpC/P60 family protein</fullName>
    </submittedName>
</protein>
<dbReference type="RefSeq" id="WP_277272236.1">
    <property type="nucleotide sequence ID" value="NZ_DYXE01000071.1"/>
</dbReference>
<dbReference type="EMBL" id="DYXE01000071">
    <property type="protein sequence ID" value="HJH50211.1"/>
    <property type="molecule type" value="Genomic_DNA"/>
</dbReference>
<dbReference type="Gene3D" id="6.10.250.3150">
    <property type="match status" value="1"/>
</dbReference>